<evidence type="ECO:0000313" key="9">
    <source>
        <dbReference type="EMBL" id="VEH16151.1"/>
    </source>
</evidence>
<dbReference type="RefSeq" id="WP_004371403.1">
    <property type="nucleotide sequence ID" value="NZ_JBHRLW010000003.1"/>
</dbReference>
<evidence type="ECO:0000256" key="7">
    <source>
        <dbReference type="SAM" id="Phobius"/>
    </source>
</evidence>
<feature type="transmembrane region" description="Helical" evidence="7">
    <location>
        <begin position="309"/>
        <end position="328"/>
    </location>
</feature>
<evidence type="ECO:0000256" key="4">
    <source>
        <dbReference type="ARBA" id="ARBA00022989"/>
    </source>
</evidence>
<dbReference type="InterPro" id="IPR051449">
    <property type="entry name" value="ABC-2_transporter_component"/>
</dbReference>
<dbReference type="InterPro" id="IPR013525">
    <property type="entry name" value="ABC2_TM"/>
</dbReference>
<sequence length="440" mass="49708">MEDGLFSKIRNGIKDMCYIWAKEMRSTITDEGVLIFFILVPLLYPLLYSWIYNNEVVRDVPVAIVDQSHSQISREFIRSFDAGSDVKAAYYCNSIEEAKDLIGKQVVHGLLYFPDDFAHKLYRGEQAHVGVYCDMSLMLTYKAIYQTALAVASDINANIQVSQSRNFTTRDEEITTKPLDFEEVPIFNATGGYGNAILPGVLILILQQTLLLGIGLSAGTARENNRYQELIPISKHYVGIFRIVLGKSMCYFMIYAVMAAYLTLCVPRFFHFTALASATDLIGLMIPFLLAVIFFGMALSCIVRYRENVMLLVVFTSIPLLFMTGISWPQPNMPGIWQSIAQIFPSTFGVRGFLRISSMGGTLDDIEPEFIALWLQAVIYFFITCAVYRYQINRTRRQAYERMAMLKAKAATAKENRMLKAAKKTTPTATEGKEMSPTDE</sequence>
<name>A0A3S4T3F7_9BACT</name>
<accession>A0A3S4T3F7</accession>
<keyword evidence="2" id="KW-1003">Cell membrane</keyword>
<evidence type="ECO:0000256" key="2">
    <source>
        <dbReference type="ARBA" id="ARBA00022475"/>
    </source>
</evidence>
<dbReference type="GO" id="GO:0140359">
    <property type="term" value="F:ABC-type transporter activity"/>
    <property type="evidence" value="ECO:0007669"/>
    <property type="project" value="InterPro"/>
</dbReference>
<feature type="transmembrane region" description="Helical" evidence="7">
    <location>
        <begin position="196"/>
        <end position="218"/>
    </location>
</feature>
<feature type="transmembrane region" description="Helical" evidence="7">
    <location>
        <begin position="281"/>
        <end position="302"/>
    </location>
</feature>
<feature type="transmembrane region" description="Helical" evidence="7">
    <location>
        <begin position="239"/>
        <end position="261"/>
    </location>
</feature>
<dbReference type="Proteomes" id="UP000274578">
    <property type="component" value="Chromosome 1"/>
</dbReference>
<dbReference type="Gene3D" id="3.40.1710.10">
    <property type="entry name" value="abc type-2 transporter like domain"/>
    <property type="match status" value="1"/>
</dbReference>
<evidence type="ECO:0000256" key="5">
    <source>
        <dbReference type="ARBA" id="ARBA00023136"/>
    </source>
</evidence>
<dbReference type="AlphaFoldDB" id="A0A3S4T3F7"/>
<evidence type="ECO:0000256" key="6">
    <source>
        <dbReference type="SAM" id="MobiDB-lite"/>
    </source>
</evidence>
<feature type="transmembrane region" description="Helical" evidence="7">
    <location>
        <begin position="32"/>
        <end position="51"/>
    </location>
</feature>
<feature type="transmembrane region" description="Helical" evidence="7">
    <location>
        <begin position="371"/>
        <end position="390"/>
    </location>
</feature>
<comment type="subcellular location">
    <subcellularLocation>
        <location evidence="1">Cell membrane</location>
        <topology evidence="1">Multi-pass membrane protein</topology>
    </subcellularLocation>
</comment>
<dbReference type="PANTHER" id="PTHR30294">
    <property type="entry name" value="MEMBRANE COMPONENT OF ABC TRANSPORTER YHHJ-RELATED"/>
    <property type="match status" value="1"/>
</dbReference>
<keyword evidence="4 7" id="KW-1133">Transmembrane helix</keyword>
<dbReference type="Pfam" id="PF12698">
    <property type="entry name" value="ABC2_membrane_3"/>
    <property type="match status" value="1"/>
</dbReference>
<proteinExistence type="predicted"/>
<reference evidence="9 10" key="1">
    <citation type="submission" date="2018-12" db="EMBL/GenBank/DDBJ databases">
        <authorList>
            <consortium name="Pathogen Informatics"/>
        </authorList>
    </citation>
    <scope>NUCLEOTIDE SEQUENCE [LARGE SCALE GENOMIC DNA]</scope>
    <source>
        <strain evidence="9 10">NCTC13071</strain>
    </source>
</reference>
<dbReference type="GO" id="GO:0005886">
    <property type="term" value="C:plasma membrane"/>
    <property type="evidence" value="ECO:0007669"/>
    <property type="project" value="UniProtKB-SubCell"/>
</dbReference>
<protein>
    <submittedName>
        <fullName evidence="9">Inner membrane transport permease ybhR</fullName>
    </submittedName>
</protein>
<evidence type="ECO:0000313" key="10">
    <source>
        <dbReference type="Proteomes" id="UP000274578"/>
    </source>
</evidence>
<dbReference type="GeneID" id="85012941"/>
<feature type="domain" description="ABC-2 type transporter transmembrane" evidence="8">
    <location>
        <begin position="33"/>
        <end position="384"/>
    </location>
</feature>
<keyword evidence="5 7" id="KW-0472">Membrane</keyword>
<organism evidence="9 10">
    <name type="scientific">Segatella oris</name>
    <dbReference type="NCBI Taxonomy" id="28135"/>
    <lineage>
        <taxon>Bacteria</taxon>
        <taxon>Pseudomonadati</taxon>
        <taxon>Bacteroidota</taxon>
        <taxon>Bacteroidia</taxon>
        <taxon>Bacteroidales</taxon>
        <taxon>Prevotellaceae</taxon>
        <taxon>Segatella</taxon>
    </lineage>
</organism>
<evidence type="ECO:0000259" key="8">
    <source>
        <dbReference type="Pfam" id="PF12698"/>
    </source>
</evidence>
<gene>
    <name evidence="9" type="primary">ybhR_2</name>
    <name evidence="9" type="ORF">NCTC13071_02174</name>
</gene>
<keyword evidence="3 7" id="KW-0812">Transmembrane</keyword>
<evidence type="ECO:0000256" key="3">
    <source>
        <dbReference type="ARBA" id="ARBA00022692"/>
    </source>
</evidence>
<feature type="compositionally biased region" description="Basic and acidic residues" evidence="6">
    <location>
        <begin position="431"/>
        <end position="440"/>
    </location>
</feature>
<feature type="region of interest" description="Disordered" evidence="6">
    <location>
        <begin position="419"/>
        <end position="440"/>
    </location>
</feature>
<dbReference type="EMBL" id="LR134384">
    <property type="protein sequence ID" value="VEH16151.1"/>
    <property type="molecule type" value="Genomic_DNA"/>
</dbReference>
<dbReference type="PANTHER" id="PTHR30294:SF46">
    <property type="entry name" value="ABC TRANSPORTER PERMEASE"/>
    <property type="match status" value="1"/>
</dbReference>
<evidence type="ECO:0000256" key="1">
    <source>
        <dbReference type="ARBA" id="ARBA00004651"/>
    </source>
</evidence>
<dbReference type="KEGG" id="poc:NCTC13071_02174"/>